<evidence type="ECO:0000313" key="3">
    <source>
        <dbReference type="Proteomes" id="UP001642482"/>
    </source>
</evidence>
<dbReference type="Proteomes" id="UP001642482">
    <property type="component" value="Unassembled WGS sequence"/>
</dbReference>
<comment type="caution">
    <text evidence="2">The sequence shown here is derived from an EMBL/GenBank/DDBJ whole genome shotgun (WGS) entry which is preliminary data.</text>
</comment>
<keyword evidence="1" id="KW-0472">Membrane</keyword>
<keyword evidence="3" id="KW-1185">Reference proteome</keyword>
<keyword evidence="1" id="KW-0812">Transmembrane</keyword>
<evidence type="ECO:0000256" key="1">
    <source>
        <dbReference type="SAM" id="Phobius"/>
    </source>
</evidence>
<proteinExistence type="predicted"/>
<gene>
    <name evidence="2" type="ORF">SEUCBS140593_001524</name>
</gene>
<sequence>MASNQATNVDERATQVSLLSPAPSLVRRDSYLDTGTLLGHDRNYISLLLVPAGVAFGALGCPPVLIFLVNFLALIPLTLLVMEMVIHLSYHAGSAKGGLLRAILGNAVELLVPSMAPLEP</sequence>
<dbReference type="EMBL" id="CAWUHD010000009">
    <property type="protein sequence ID" value="CAK7212500.1"/>
    <property type="molecule type" value="Genomic_DNA"/>
</dbReference>
<feature type="transmembrane region" description="Helical" evidence="1">
    <location>
        <begin position="43"/>
        <end position="59"/>
    </location>
</feature>
<organism evidence="2 3">
    <name type="scientific">Sporothrix eucalyptigena</name>
    <dbReference type="NCBI Taxonomy" id="1812306"/>
    <lineage>
        <taxon>Eukaryota</taxon>
        <taxon>Fungi</taxon>
        <taxon>Dikarya</taxon>
        <taxon>Ascomycota</taxon>
        <taxon>Pezizomycotina</taxon>
        <taxon>Sordariomycetes</taxon>
        <taxon>Sordariomycetidae</taxon>
        <taxon>Ophiostomatales</taxon>
        <taxon>Ophiostomataceae</taxon>
        <taxon>Sporothrix</taxon>
    </lineage>
</organism>
<accession>A0ABP0AYX0</accession>
<protein>
    <recommendedName>
        <fullName evidence="4">Amino acid transporter transmembrane domain-containing protein</fullName>
    </recommendedName>
</protein>
<evidence type="ECO:0000313" key="2">
    <source>
        <dbReference type="EMBL" id="CAK7212500.1"/>
    </source>
</evidence>
<evidence type="ECO:0008006" key="4">
    <source>
        <dbReference type="Google" id="ProtNLM"/>
    </source>
</evidence>
<reference evidence="2 3" key="1">
    <citation type="submission" date="2024-01" db="EMBL/GenBank/DDBJ databases">
        <authorList>
            <person name="Allen C."/>
            <person name="Tagirdzhanova G."/>
        </authorList>
    </citation>
    <scope>NUCLEOTIDE SEQUENCE [LARGE SCALE GENOMIC DNA]</scope>
</reference>
<feature type="transmembrane region" description="Helical" evidence="1">
    <location>
        <begin position="65"/>
        <end position="86"/>
    </location>
</feature>
<name>A0ABP0AYX0_9PEZI</name>
<keyword evidence="1" id="KW-1133">Transmembrane helix</keyword>